<dbReference type="SUPFAM" id="SSF81665">
    <property type="entry name" value="Calcium ATPase, transmembrane domain M"/>
    <property type="match status" value="1"/>
</dbReference>
<comment type="subcellular location">
    <subcellularLocation>
        <location evidence="1">Cell membrane</location>
        <topology evidence="1">Multi-pass membrane protein</topology>
    </subcellularLocation>
</comment>
<feature type="transmembrane region" description="Helical" evidence="7">
    <location>
        <begin position="85"/>
        <end position="104"/>
    </location>
</feature>
<dbReference type="GO" id="GO:0005886">
    <property type="term" value="C:plasma membrane"/>
    <property type="evidence" value="ECO:0007669"/>
    <property type="project" value="UniProtKB-SubCell"/>
</dbReference>
<dbReference type="AlphaFoldDB" id="A0AAX2EFE7"/>
<dbReference type="RefSeq" id="WP_093880510.1">
    <property type="nucleotide sequence ID" value="NZ_FOCD01000002.1"/>
</dbReference>
<keyword evidence="4 7" id="KW-0812">Transmembrane</keyword>
<evidence type="ECO:0000313" key="8">
    <source>
        <dbReference type="EMBL" id="SEN29322.1"/>
    </source>
</evidence>
<feature type="transmembrane region" description="Helical" evidence="7">
    <location>
        <begin position="12"/>
        <end position="33"/>
    </location>
</feature>
<dbReference type="InterPro" id="IPR023298">
    <property type="entry name" value="ATPase_P-typ_TM_dom_sf"/>
</dbReference>
<evidence type="ECO:0000256" key="1">
    <source>
        <dbReference type="ARBA" id="ARBA00004651"/>
    </source>
</evidence>
<evidence type="ECO:0000256" key="6">
    <source>
        <dbReference type="ARBA" id="ARBA00023136"/>
    </source>
</evidence>
<evidence type="ECO:0000256" key="4">
    <source>
        <dbReference type="ARBA" id="ARBA00022692"/>
    </source>
</evidence>
<protein>
    <submittedName>
        <fullName evidence="8">Membrane protein involved in the export of O-antigen and teichoic acid</fullName>
    </submittedName>
</protein>
<dbReference type="EMBL" id="FOCD01000002">
    <property type="protein sequence ID" value="SEN29322.1"/>
    <property type="molecule type" value="Genomic_DNA"/>
</dbReference>
<feature type="transmembrane region" description="Helical" evidence="7">
    <location>
        <begin position="299"/>
        <end position="320"/>
    </location>
</feature>
<feature type="transmembrane region" description="Helical" evidence="7">
    <location>
        <begin position="332"/>
        <end position="353"/>
    </location>
</feature>
<keyword evidence="5 7" id="KW-1133">Transmembrane helix</keyword>
<reference evidence="8 9" key="1">
    <citation type="submission" date="2016-10" db="EMBL/GenBank/DDBJ databases">
        <authorList>
            <person name="Varghese N."/>
            <person name="Submissions S."/>
        </authorList>
    </citation>
    <scope>NUCLEOTIDE SEQUENCE [LARGE SCALE GENOMIC DNA]</scope>
    <source>
        <strain evidence="8 9">DSM 21619</strain>
    </source>
</reference>
<feature type="transmembrane region" description="Helical" evidence="7">
    <location>
        <begin position="392"/>
        <end position="411"/>
    </location>
</feature>
<keyword evidence="3" id="KW-1003">Cell membrane</keyword>
<dbReference type="PANTHER" id="PTHR30250">
    <property type="entry name" value="PST FAMILY PREDICTED COLANIC ACID TRANSPORTER"/>
    <property type="match status" value="1"/>
</dbReference>
<evidence type="ECO:0000256" key="3">
    <source>
        <dbReference type="ARBA" id="ARBA00022475"/>
    </source>
</evidence>
<feature type="transmembrane region" description="Helical" evidence="7">
    <location>
        <begin position="45"/>
        <end position="64"/>
    </location>
</feature>
<dbReference type="Proteomes" id="UP000199735">
    <property type="component" value="Unassembled WGS sequence"/>
</dbReference>
<dbReference type="PANTHER" id="PTHR30250:SF10">
    <property type="entry name" value="LIPOPOLYSACCHARIDE BIOSYNTHESIS PROTEIN WZXC"/>
    <property type="match status" value="1"/>
</dbReference>
<evidence type="ECO:0000256" key="7">
    <source>
        <dbReference type="SAM" id="Phobius"/>
    </source>
</evidence>
<gene>
    <name evidence="8" type="ORF">SAMN04489762_1891</name>
</gene>
<evidence type="ECO:0000256" key="5">
    <source>
        <dbReference type="ARBA" id="ARBA00022989"/>
    </source>
</evidence>
<evidence type="ECO:0000313" key="9">
    <source>
        <dbReference type="Proteomes" id="UP000199735"/>
    </source>
</evidence>
<comment type="caution">
    <text evidence="8">The sequence shown here is derived from an EMBL/GenBank/DDBJ whole genome shotgun (WGS) entry which is preliminary data.</text>
</comment>
<sequence>MKIKKALKGNFLKSIVTLTSGSIVAQLITLLAAPILTRFYSPKELGVYALVLTAESLFASVICGRYDVSIVSEADEEKIYPIVKVCFFITILFSMLASAGYGIYLFNRENPYDDSISIVFFIFVMLFLSGFIKIAESYNNRYKEYKVMTSVYVLRTSIQNVGSIILGFLKSGVLGLLMPHALGLIFGLKRQTKTLANNKEKIVNSSINQMYNVIKLHYRQPLYSAPAVFANRFSYSSIGLFVESMYGLTVLGFYWISYKALGLPLTVMSNNIAKVFYQQASREFDSTGRFKKSFNKTSLFLLIIAIPMVLALYFLAPPAFKIVFGDGWEQAGVYVKILAPMFGIRLIVNTVSYGLQVARKQSIELVLQLLFVVASILCFLIAKSYGFNIENYLKSITISFSIGYIIYYFYVMRCAYIKR</sequence>
<keyword evidence="6 7" id="KW-0472">Membrane</keyword>
<dbReference type="Pfam" id="PF13440">
    <property type="entry name" value="Polysacc_synt_3"/>
    <property type="match status" value="1"/>
</dbReference>
<feature type="transmembrane region" description="Helical" evidence="7">
    <location>
        <begin position="116"/>
        <end position="135"/>
    </location>
</feature>
<organism evidence="8 9">
    <name type="scientific">Terribacillus saccharophilus</name>
    <dbReference type="NCBI Taxonomy" id="361277"/>
    <lineage>
        <taxon>Bacteria</taxon>
        <taxon>Bacillati</taxon>
        <taxon>Bacillota</taxon>
        <taxon>Bacilli</taxon>
        <taxon>Bacillales</taxon>
        <taxon>Bacillaceae</taxon>
        <taxon>Terribacillus</taxon>
    </lineage>
</organism>
<feature type="transmembrane region" description="Helical" evidence="7">
    <location>
        <begin position="365"/>
        <end position="386"/>
    </location>
</feature>
<proteinExistence type="inferred from homology"/>
<accession>A0AAX2EFE7</accession>
<feature type="transmembrane region" description="Helical" evidence="7">
    <location>
        <begin position="233"/>
        <end position="256"/>
    </location>
</feature>
<comment type="similarity">
    <text evidence="2">Belongs to the polysaccharide synthase family.</text>
</comment>
<name>A0AAX2EFE7_9BACI</name>
<evidence type="ECO:0000256" key="2">
    <source>
        <dbReference type="ARBA" id="ARBA00007430"/>
    </source>
</evidence>
<dbReference type="InterPro" id="IPR050833">
    <property type="entry name" value="Poly_Biosynth_Transport"/>
</dbReference>